<dbReference type="InterPro" id="IPR007527">
    <property type="entry name" value="Znf_SWIM"/>
</dbReference>
<dbReference type="GO" id="GO:0008270">
    <property type="term" value="F:zinc ion binding"/>
    <property type="evidence" value="ECO:0007669"/>
    <property type="project" value="UniProtKB-KW"/>
</dbReference>
<keyword evidence="1" id="KW-0479">Metal-binding</keyword>
<evidence type="ECO:0000313" key="3">
    <source>
        <dbReference type="EMBL" id="CAA9212434.1"/>
    </source>
</evidence>
<name>A0A6J4H4N6_9CHLR</name>
<sequence>MHSDLIGKIEKAKRYAQEPERFSLEKITAHFRGGSSDHAISLDNDHWSCDCNFFRTWQTCSHVMAVQRILAPMLSAEAKKPAGPEYVSEDLIEAAG</sequence>
<gene>
    <name evidence="3" type="ORF">AVDCRST_MAG93-83</name>
</gene>
<evidence type="ECO:0000256" key="1">
    <source>
        <dbReference type="PROSITE-ProRule" id="PRU00325"/>
    </source>
</evidence>
<accession>A0A6J4H4N6</accession>
<keyword evidence="1" id="KW-0862">Zinc</keyword>
<reference evidence="3" key="1">
    <citation type="submission" date="2020-02" db="EMBL/GenBank/DDBJ databases">
        <authorList>
            <person name="Meier V. D."/>
        </authorList>
    </citation>
    <scope>NUCLEOTIDE SEQUENCE</scope>
    <source>
        <strain evidence="3">AVDCRST_MAG93</strain>
    </source>
</reference>
<dbReference type="EMBL" id="CADCTR010000027">
    <property type="protein sequence ID" value="CAA9212434.1"/>
    <property type="molecule type" value="Genomic_DNA"/>
</dbReference>
<feature type="domain" description="SWIM-type" evidence="2">
    <location>
        <begin position="38"/>
        <end position="71"/>
    </location>
</feature>
<proteinExistence type="predicted"/>
<organism evidence="3">
    <name type="scientific">uncultured Chloroflexia bacterium</name>
    <dbReference type="NCBI Taxonomy" id="1672391"/>
    <lineage>
        <taxon>Bacteria</taxon>
        <taxon>Bacillati</taxon>
        <taxon>Chloroflexota</taxon>
        <taxon>Chloroflexia</taxon>
        <taxon>environmental samples</taxon>
    </lineage>
</organism>
<dbReference type="PROSITE" id="PS50966">
    <property type="entry name" value="ZF_SWIM"/>
    <property type="match status" value="1"/>
</dbReference>
<keyword evidence="1" id="KW-0863">Zinc-finger</keyword>
<evidence type="ECO:0000259" key="2">
    <source>
        <dbReference type="PROSITE" id="PS50966"/>
    </source>
</evidence>
<protein>
    <recommendedName>
        <fullName evidence="2">SWIM-type domain-containing protein</fullName>
    </recommendedName>
</protein>
<dbReference type="AlphaFoldDB" id="A0A6J4H4N6"/>